<gene>
    <name evidence="3" type="ORF">RHOFW104T7_12920</name>
</gene>
<dbReference type="GO" id="GO:0017004">
    <property type="term" value="P:cytochrome complex assembly"/>
    <property type="evidence" value="ECO:0007669"/>
    <property type="project" value="InterPro"/>
</dbReference>
<proteinExistence type="predicted"/>
<feature type="transmembrane region" description="Helical" evidence="1">
    <location>
        <begin position="87"/>
        <end position="111"/>
    </location>
</feature>
<sequence length="265" mass="28176">MALHVLALLAIALYLAAAAGLARPLLGGGQPLNRLALALAGSAVLIHAGILLGMHRGALDLHFFAALSLVAFVVSALTLLVNASRPVAALGVIVFPLTAVLLALDSFLAPATLPQPMDWQIKLHVTVALLAFGVLSIAAALAILLALQERALRHRQLGRWLRALPPLTLTETLLFRLISAGFVLLTLTLLTGVLFVDNLFGQHLAHKTVLSIGAWLVFGVLLYGRWRHGWRGTRAVNLTLVGMAVLVLAFFGSKAVLELILHRGV</sequence>
<evidence type="ECO:0000256" key="1">
    <source>
        <dbReference type="SAM" id="Phobius"/>
    </source>
</evidence>
<evidence type="ECO:0000313" key="4">
    <source>
        <dbReference type="Proteomes" id="UP000076131"/>
    </source>
</evidence>
<accession>A0A154QHH6</accession>
<dbReference type="GO" id="GO:0020037">
    <property type="term" value="F:heme binding"/>
    <property type="evidence" value="ECO:0007669"/>
    <property type="project" value="InterPro"/>
</dbReference>
<dbReference type="eggNOG" id="COG4137">
    <property type="taxonomic scope" value="Bacteria"/>
</dbReference>
<dbReference type="Proteomes" id="UP000076131">
    <property type="component" value="Unassembled WGS sequence"/>
</dbReference>
<dbReference type="GO" id="GO:0005886">
    <property type="term" value="C:plasma membrane"/>
    <property type="evidence" value="ECO:0007669"/>
    <property type="project" value="TreeGrafter"/>
</dbReference>
<evidence type="ECO:0000259" key="2">
    <source>
        <dbReference type="Pfam" id="PF01578"/>
    </source>
</evidence>
<organism evidence="3 4">
    <name type="scientific">Rhodanobacter thiooxydans</name>
    <dbReference type="NCBI Taxonomy" id="416169"/>
    <lineage>
        <taxon>Bacteria</taxon>
        <taxon>Pseudomonadati</taxon>
        <taxon>Pseudomonadota</taxon>
        <taxon>Gammaproteobacteria</taxon>
        <taxon>Lysobacterales</taxon>
        <taxon>Rhodanobacteraceae</taxon>
        <taxon>Rhodanobacter</taxon>
    </lineage>
</organism>
<dbReference type="InterPro" id="IPR002541">
    <property type="entry name" value="Cyt_c_assembly"/>
</dbReference>
<dbReference type="EMBL" id="LVJS01000042">
    <property type="protein sequence ID" value="KZC23642.1"/>
    <property type="molecule type" value="Genomic_DNA"/>
</dbReference>
<keyword evidence="1" id="KW-1133">Transmembrane helix</keyword>
<dbReference type="AlphaFoldDB" id="A0A154QHH6"/>
<protein>
    <recommendedName>
        <fullName evidence="2">Cytochrome c assembly protein domain-containing protein</fullName>
    </recommendedName>
</protein>
<dbReference type="RefSeq" id="WP_008434443.1">
    <property type="nucleotide sequence ID" value="NZ_LVJS01000042.1"/>
</dbReference>
<keyword evidence="4" id="KW-1185">Reference proteome</keyword>
<reference evidence="3 4" key="1">
    <citation type="journal article" date="2016" name="MBio">
        <title>Lateral Gene Transfer in a Heavy Metal-Contaminated-Groundwater Microbial Community.</title>
        <authorList>
            <person name="Hemme C.L."/>
            <person name="Green S.J."/>
            <person name="Rishishwar L."/>
            <person name="Prakash O."/>
            <person name="Pettenato A."/>
            <person name="Chakraborty R."/>
            <person name="Deutschbauer A.M."/>
            <person name="Van Nostrand J.D."/>
            <person name="Wu L."/>
            <person name="He Z."/>
            <person name="Jordan I.K."/>
            <person name="Hazen T.C."/>
            <person name="Arkin A.P."/>
            <person name="Kostka J.E."/>
            <person name="Zhou J."/>
        </authorList>
    </citation>
    <scope>NUCLEOTIDE SEQUENCE [LARGE SCALE GENOMIC DNA]</scope>
    <source>
        <strain evidence="3 4">FW104-T7</strain>
    </source>
</reference>
<feature type="transmembrane region" description="Helical" evidence="1">
    <location>
        <begin position="173"/>
        <end position="196"/>
    </location>
</feature>
<keyword evidence="1" id="KW-0472">Membrane</keyword>
<name>A0A154QHH6_9GAMM</name>
<feature type="transmembrane region" description="Helical" evidence="1">
    <location>
        <begin position="123"/>
        <end position="147"/>
    </location>
</feature>
<dbReference type="STRING" id="416169.RHOFW104T7_12920"/>
<comment type="caution">
    <text evidence="3">The sequence shown here is derived from an EMBL/GenBank/DDBJ whole genome shotgun (WGS) entry which is preliminary data.</text>
</comment>
<feature type="domain" description="Cytochrome c assembly protein" evidence="2">
    <location>
        <begin position="43"/>
        <end position="259"/>
    </location>
</feature>
<dbReference type="InterPro" id="IPR052372">
    <property type="entry name" value="YpjD/HemX"/>
</dbReference>
<keyword evidence="1" id="KW-0812">Transmembrane</keyword>
<feature type="transmembrane region" description="Helical" evidence="1">
    <location>
        <begin position="208"/>
        <end position="226"/>
    </location>
</feature>
<evidence type="ECO:0000313" key="3">
    <source>
        <dbReference type="EMBL" id="KZC23642.1"/>
    </source>
</evidence>
<feature type="transmembrane region" description="Helical" evidence="1">
    <location>
        <begin position="61"/>
        <end position="81"/>
    </location>
</feature>
<dbReference type="PANTHER" id="PTHR38034">
    <property type="entry name" value="INNER MEMBRANE PROTEIN YPJD"/>
    <property type="match status" value="1"/>
</dbReference>
<dbReference type="Pfam" id="PF01578">
    <property type="entry name" value="Cytochrom_C_asm"/>
    <property type="match status" value="1"/>
</dbReference>
<dbReference type="PANTHER" id="PTHR38034:SF1">
    <property type="entry name" value="INNER MEMBRANE PROTEIN YPJD"/>
    <property type="match status" value="1"/>
</dbReference>
<feature type="transmembrane region" description="Helical" evidence="1">
    <location>
        <begin position="238"/>
        <end position="261"/>
    </location>
</feature>
<feature type="transmembrane region" description="Helical" evidence="1">
    <location>
        <begin position="34"/>
        <end position="54"/>
    </location>
</feature>